<keyword evidence="1" id="KW-0732">Signal</keyword>
<dbReference type="STRING" id="633194.SAMN05421759_12337"/>
<dbReference type="AlphaFoldDB" id="A0A1N7PZM8"/>
<accession>A0A1N7PZM8</accession>
<dbReference type="Proteomes" id="UP000186684">
    <property type="component" value="Unassembled WGS sequence"/>
</dbReference>
<dbReference type="EMBL" id="FTOQ01000023">
    <property type="protein sequence ID" value="SIT16060.1"/>
    <property type="molecule type" value="Genomic_DNA"/>
</dbReference>
<dbReference type="RefSeq" id="WP_159441699.1">
    <property type="nucleotide sequence ID" value="NZ_FTOQ01000023.1"/>
</dbReference>
<feature type="chain" id="PRO_5013066081" evidence="1">
    <location>
        <begin position="23"/>
        <end position="51"/>
    </location>
</feature>
<evidence type="ECO:0000256" key="1">
    <source>
        <dbReference type="SAM" id="SignalP"/>
    </source>
</evidence>
<evidence type="ECO:0000313" key="2">
    <source>
        <dbReference type="EMBL" id="SIT16060.1"/>
    </source>
</evidence>
<protein>
    <submittedName>
        <fullName evidence="2">Uncharacterized protein</fullName>
    </submittedName>
</protein>
<keyword evidence="3" id="KW-1185">Reference proteome</keyword>
<gene>
    <name evidence="2" type="ORF">SAMN05421759_12337</name>
</gene>
<evidence type="ECO:0000313" key="3">
    <source>
        <dbReference type="Proteomes" id="UP000186684"/>
    </source>
</evidence>
<proteinExistence type="predicted"/>
<name>A0A1N7PZM8_9RHOB</name>
<sequence>MLRKLIIVTLVLAGVGAVPATASRMIDVDVETTVTGPRSPFYPEQDDLTEC</sequence>
<organism evidence="2 3">
    <name type="scientific">Roseivivax lentus</name>
    <dbReference type="NCBI Taxonomy" id="633194"/>
    <lineage>
        <taxon>Bacteria</taxon>
        <taxon>Pseudomonadati</taxon>
        <taxon>Pseudomonadota</taxon>
        <taxon>Alphaproteobacteria</taxon>
        <taxon>Rhodobacterales</taxon>
        <taxon>Roseobacteraceae</taxon>
        <taxon>Roseivivax</taxon>
    </lineage>
</organism>
<feature type="signal peptide" evidence="1">
    <location>
        <begin position="1"/>
        <end position="22"/>
    </location>
</feature>
<reference evidence="3" key="1">
    <citation type="submission" date="2017-01" db="EMBL/GenBank/DDBJ databases">
        <authorList>
            <person name="Varghese N."/>
            <person name="Submissions S."/>
        </authorList>
    </citation>
    <scope>NUCLEOTIDE SEQUENCE [LARGE SCALE GENOMIC DNA]</scope>
    <source>
        <strain evidence="3">DSM 29430</strain>
    </source>
</reference>